<keyword evidence="3" id="KW-1185">Reference proteome</keyword>
<dbReference type="EMBL" id="JAANIU010009317">
    <property type="protein sequence ID" value="KAG1533376.1"/>
    <property type="molecule type" value="Genomic_DNA"/>
</dbReference>
<evidence type="ECO:0000256" key="1">
    <source>
        <dbReference type="SAM" id="MobiDB-lite"/>
    </source>
</evidence>
<sequence>MINVEVSRDKHRFTLVTGDEVFTGNNGHIAALMRYVAYYAQDEQIVLPGALERPLAARGFALQVRADSGATAARGAVRSIMPGVDAPRPGQAGSGRITDQPGFDRAGLHGACQL</sequence>
<evidence type="ECO:0000313" key="3">
    <source>
        <dbReference type="Proteomes" id="UP000740926"/>
    </source>
</evidence>
<evidence type="ECO:0000313" key="2">
    <source>
        <dbReference type="EMBL" id="KAG1533376.1"/>
    </source>
</evidence>
<accession>A0A9P6XVD4</accession>
<dbReference type="Proteomes" id="UP000740926">
    <property type="component" value="Unassembled WGS sequence"/>
</dbReference>
<protein>
    <submittedName>
        <fullName evidence="2">Uncharacterized protein</fullName>
    </submittedName>
</protein>
<feature type="region of interest" description="Disordered" evidence="1">
    <location>
        <begin position="81"/>
        <end position="101"/>
    </location>
</feature>
<reference evidence="2 3" key="1">
    <citation type="journal article" date="2020" name="Microb. Genom.">
        <title>Genetic diversity of clinical and environmental Mucorales isolates obtained from an investigation of mucormycosis cases among solid organ transplant recipients.</title>
        <authorList>
            <person name="Nguyen M.H."/>
            <person name="Kaul D."/>
            <person name="Muto C."/>
            <person name="Cheng S.J."/>
            <person name="Richter R.A."/>
            <person name="Bruno V.M."/>
            <person name="Liu G."/>
            <person name="Beyhan S."/>
            <person name="Sundermann A.J."/>
            <person name="Mounaud S."/>
            <person name="Pasculle A.W."/>
            <person name="Nierman W.C."/>
            <person name="Driscoll E."/>
            <person name="Cumbie R."/>
            <person name="Clancy C.J."/>
            <person name="Dupont C.L."/>
        </authorList>
    </citation>
    <scope>NUCLEOTIDE SEQUENCE [LARGE SCALE GENOMIC DNA]</scope>
    <source>
        <strain evidence="2 3">GL24</strain>
    </source>
</reference>
<proteinExistence type="predicted"/>
<gene>
    <name evidence="2" type="ORF">G6F50_015898</name>
</gene>
<name>A0A9P6XVD4_9FUNG</name>
<dbReference type="AlphaFoldDB" id="A0A9P6XVD4"/>
<organism evidence="2 3">
    <name type="scientific">Rhizopus delemar</name>
    <dbReference type="NCBI Taxonomy" id="936053"/>
    <lineage>
        <taxon>Eukaryota</taxon>
        <taxon>Fungi</taxon>
        <taxon>Fungi incertae sedis</taxon>
        <taxon>Mucoromycota</taxon>
        <taxon>Mucoromycotina</taxon>
        <taxon>Mucoromycetes</taxon>
        <taxon>Mucorales</taxon>
        <taxon>Mucorineae</taxon>
        <taxon>Rhizopodaceae</taxon>
        <taxon>Rhizopus</taxon>
    </lineage>
</organism>
<comment type="caution">
    <text evidence="2">The sequence shown here is derived from an EMBL/GenBank/DDBJ whole genome shotgun (WGS) entry which is preliminary data.</text>
</comment>